<dbReference type="SUPFAM" id="SSF51735">
    <property type="entry name" value="NAD(P)-binding Rossmann-fold domains"/>
    <property type="match status" value="1"/>
</dbReference>
<dbReference type="InterPro" id="IPR001509">
    <property type="entry name" value="Epimerase_deHydtase"/>
</dbReference>
<accession>A0A2Z4Y7W8</accession>
<dbReference type="EMBL" id="CP030759">
    <property type="protein sequence ID" value="AXA37344.1"/>
    <property type="molecule type" value="Genomic_DNA"/>
</dbReference>
<dbReference type="KEGG" id="schv:BRCON_2602"/>
<sequence length="282" mass="30668">MDNFRTGRRENLEGLEVEIIEASVTDGSAVRDAVQGVDVVHHLAALVSVPESMEKPTETEHINVVGTICLLEAAAKAGVQRFVFSSTSAVYGNVEREKHSETDLPAPASPYAISKLAAEYYVMLADGRNGMRTVSLRYFNVFGPRQDPKSPYAAAVSIFTLRALRGEPLVIYGDGLQSRDFIFVEDIVAANLLAAEKGEGVYNVGRGERLSVYHLAEIIRDLTGSTSPIEYAPPRPGDVRHSCANSQRLRSLGWSPAVPLADGLAKTIEWMRDDFAMGGKLS</sequence>
<dbReference type="Pfam" id="PF01370">
    <property type="entry name" value="Epimerase"/>
    <property type="match status" value="1"/>
</dbReference>
<evidence type="ECO:0000313" key="3">
    <source>
        <dbReference type="EMBL" id="AXA37344.1"/>
    </source>
</evidence>
<dbReference type="Proteomes" id="UP000262583">
    <property type="component" value="Chromosome"/>
</dbReference>
<protein>
    <submittedName>
        <fullName evidence="3">UDP-glucose 4-epimerase</fullName>
    </submittedName>
</protein>
<dbReference type="Gene3D" id="3.40.50.720">
    <property type="entry name" value="NAD(P)-binding Rossmann-like Domain"/>
    <property type="match status" value="1"/>
</dbReference>
<name>A0A2Z4Y7W8_SUMC1</name>
<dbReference type="PANTHER" id="PTHR43000">
    <property type="entry name" value="DTDP-D-GLUCOSE 4,6-DEHYDRATASE-RELATED"/>
    <property type="match status" value="1"/>
</dbReference>
<comment type="similarity">
    <text evidence="1">Belongs to the NAD(P)-dependent epimerase/dehydratase family.</text>
</comment>
<proteinExistence type="inferred from homology"/>
<dbReference type="AlphaFoldDB" id="A0A2Z4Y7W8"/>
<reference evidence="3 4" key="1">
    <citation type="submission" date="2018-05" db="EMBL/GenBank/DDBJ databases">
        <title>A metagenomic window into the 2 km-deep terrestrial subsurface aquifer revealed taxonomically and functionally diverse microbial community comprising novel uncultured bacterial lineages.</title>
        <authorList>
            <person name="Kadnikov V.V."/>
            <person name="Mardanov A.V."/>
            <person name="Beletsky A.V."/>
            <person name="Banks D."/>
            <person name="Pimenov N.V."/>
            <person name="Frank Y.A."/>
            <person name="Karnachuk O.V."/>
            <person name="Ravin N.V."/>
        </authorList>
    </citation>
    <scope>NUCLEOTIDE SEQUENCE [LARGE SCALE GENOMIC DNA]</scope>
    <source>
        <strain evidence="3">BY</strain>
    </source>
</reference>
<evidence type="ECO:0000256" key="1">
    <source>
        <dbReference type="ARBA" id="ARBA00007637"/>
    </source>
</evidence>
<organism evidence="3 4">
    <name type="scientific">Sumerlaea chitinivorans</name>
    <dbReference type="NCBI Taxonomy" id="2250252"/>
    <lineage>
        <taxon>Bacteria</taxon>
        <taxon>Candidatus Sumerlaeota</taxon>
        <taxon>Candidatus Sumerlaeia</taxon>
        <taxon>Candidatus Sumerlaeales</taxon>
        <taxon>Candidatus Sumerlaeaceae</taxon>
        <taxon>Candidatus Sumerlaea</taxon>
    </lineage>
</organism>
<evidence type="ECO:0000313" key="4">
    <source>
        <dbReference type="Proteomes" id="UP000262583"/>
    </source>
</evidence>
<dbReference type="InterPro" id="IPR036291">
    <property type="entry name" value="NAD(P)-bd_dom_sf"/>
</dbReference>
<gene>
    <name evidence="3" type="ORF">BRCON_2602</name>
</gene>
<evidence type="ECO:0000259" key="2">
    <source>
        <dbReference type="Pfam" id="PF01370"/>
    </source>
</evidence>
<dbReference type="Gene3D" id="3.90.25.10">
    <property type="entry name" value="UDP-galactose 4-epimerase, domain 1"/>
    <property type="match status" value="1"/>
</dbReference>
<feature type="domain" description="NAD-dependent epimerase/dehydratase" evidence="2">
    <location>
        <begin position="9"/>
        <end position="205"/>
    </location>
</feature>